<dbReference type="PANTHER" id="PTHR43065">
    <property type="entry name" value="SENSOR HISTIDINE KINASE"/>
    <property type="match status" value="1"/>
</dbReference>
<dbReference type="SUPFAM" id="SSF47384">
    <property type="entry name" value="Homodimeric domain of signal transducing histidine kinase"/>
    <property type="match status" value="1"/>
</dbReference>
<dbReference type="InterPro" id="IPR058544">
    <property type="entry name" value="ETR1_N"/>
</dbReference>
<evidence type="ECO:0000313" key="7">
    <source>
        <dbReference type="Proteomes" id="UP000295210"/>
    </source>
</evidence>
<feature type="transmembrane region" description="Helical" evidence="4">
    <location>
        <begin position="33"/>
        <end position="54"/>
    </location>
</feature>
<dbReference type="EMBL" id="SMGK01000006">
    <property type="protein sequence ID" value="TCK70868.1"/>
    <property type="molecule type" value="Genomic_DNA"/>
</dbReference>
<dbReference type="PANTHER" id="PTHR43065:SF42">
    <property type="entry name" value="TWO-COMPONENT SENSOR PPRA"/>
    <property type="match status" value="1"/>
</dbReference>
<evidence type="ECO:0000313" key="6">
    <source>
        <dbReference type="EMBL" id="TCK70868.1"/>
    </source>
</evidence>
<dbReference type="PRINTS" id="PR00344">
    <property type="entry name" value="BCTRLSENSOR"/>
</dbReference>
<evidence type="ECO:0000256" key="2">
    <source>
        <dbReference type="ARBA" id="ARBA00012438"/>
    </source>
</evidence>
<proteinExistence type="predicted"/>
<dbReference type="SUPFAM" id="SSF55874">
    <property type="entry name" value="ATPase domain of HSP90 chaperone/DNA topoisomerase II/histidine kinase"/>
    <property type="match status" value="1"/>
</dbReference>
<gene>
    <name evidence="6" type="ORF">C7378_3258</name>
</gene>
<dbReference type="InterPro" id="IPR003661">
    <property type="entry name" value="HisK_dim/P_dom"/>
</dbReference>
<dbReference type="Pfam" id="PF00512">
    <property type="entry name" value="HisKA"/>
    <property type="match status" value="1"/>
</dbReference>
<accession>A0A4R1KZ78</accession>
<evidence type="ECO:0000256" key="4">
    <source>
        <dbReference type="SAM" id="Phobius"/>
    </source>
</evidence>
<protein>
    <recommendedName>
        <fullName evidence="2">histidine kinase</fullName>
        <ecNumber evidence="2">2.7.13.3</ecNumber>
    </recommendedName>
</protein>
<dbReference type="GO" id="GO:0000155">
    <property type="term" value="F:phosphorelay sensor kinase activity"/>
    <property type="evidence" value="ECO:0007669"/>
    <property type="project" value="InterPro"/>
</dbReference>
<keyword evidence="4" id="KW-0812">Transmembrane</keyword>
<organism evidence="6 7">
    <name type="scientific">Acidipila rosea</name>
    <dbReference type="NCBI Taxonomy" id="768535"/>
    <lineage>
        <taxon>Bacteria</taxon>
        <taxon>Pseudomonadati</taxon>
        <taxon>Acidobacteriota</taxon>
        <taxon>Terriglobia</taxon>
        <taxon>Terriglobales</taxon>
        <taxon>Acidobacteriaceae</taxon>
        <taxon>Acidipila</taxon>
    </lineage>
</organism>
<name>A0A4R1KZ78_9BACT</name>
<dbReference type="InterPro" id="IPR036890">
    <property type="entry name" value="HATPase_C_sf"/>
</dbReference>
<dbReference type="Gene3D" id="1.10.287.130">
    <property type="match status" value="1"/>
</dbReference>
<feature type="domain" description="Histidine kinase" evidence="5">
    <location>
        <begin position="164"/>
        <end position="375"/>
    </location>
</feature>
<feature type="transmembrane region" description="Helical" evidence="4">
    <location>
        <begin position="66"/>
        <end position="95"/>
    </location>
</feature>
<feature type="transmembrane region" description="Helical" evidence="4">
    <location>
        <begin position="101"/>
        <end position="121"/>
    </location>
</feature>
<dbReference type="SMART" id="SM00388">
    <property type="entry name" value="HisKA"/>
    <property type="match status" value="1"/>
</dbReference>
<dbReference type="EC" id="2.7.13.3" evidence="2"/>
<comment type="caution">
    <text evidence="6">The sequence shown here is derived from an EMBL/GenBank/DDBJ whole genome shotgun (WGS) entry which is preliminary data.</text>
</comment>
<dbReference type="Gene3D" id="3.30.565.10">
    <property type="entry name" value="Histidine kinase-like ATPase, C-terminal domain"/>
    <property type="match status" value="1"/>
</dbReference>
<evidence type="ECO:0000256" key="1">
    <source>
        <dbReference type="ARBA" id="ARBA00000085"/>
    </source>
</evidence>
<keyword evidence="6" id="KW-0418">Kinase</keyword>
<dbReference type="CDD" id="cd00082">
    <property type="entry name" value="HisKA"/>
    <property type="match status" value="1"/>
</dbReference>
<dbReference type="SMART" id="SM00387">
    <property type="entry name" value="HATPase_c"/>
    <property type="match status" value="1"/>
</dbReference>
<dbReference type="AlphaFoldDB" id="A0A4R1KZ78"/>
<keyword evidence="4" id="KW-0472">Membrane</keyword>
<dbReference type="Pfam" id="PF02518">
    <property type="entry name" value="HATPase_c"/>
    <property type="match status" value="1"/>
</dbReference>
<keyword evidence="6" id="KW-0808">Transferase</keyword>
<dbReference type="Pfam" id="PF25487">
    <property type="entry name" value="ETR1_N"/>
    <property type="match status" value="1"/>
</dbReference>
<dbReference type="PROSITE" id="PS50109">
    <property type="entry name" value="HIS_KIN"/>
    <property type="match status" value="1"/>
</dbReference>
<sequence length="403" mass="44592">MFWHRATDYILSSNYMAHRFCYLLQPGLIWTNVVMDSLIAASYLLIFLALFWMSSRLRQVAEINRYVWIFVAFGTFIVACGMTHVMEVITLWWPIYRFSTVVKTICAAASVPTAILFVRIAPALTRNMERFIFMLSTTQQEKDRALTSLIASEKLAVAGRISASIAHEISNPLESVGNVLHLLRTGAGLSPEMQRLVDSAQGEIIRAGDIARSTLSLYRESAAPVEVSLVPLLQSIIDLQAPALVRNNIQIQTRMRATVAIRAYPGELRQVLINLIQNAAAAIGEDGKIFVRVQPRRGGYSITVADNGPGVQPADRTRLFSLFFTTKGEQGTGLGLWLAHSLIEKLGGRIKFRSRTAGEAAIRGTLFNIWLPLGTPPYVPLAPFSSVQAGRRQMQKTASVASR</sequence>
<dbReference type="InterPro" id="IPR005467">
    <property type="entry name" value="His_kinase_dom"/>
</dbReference>
<keyword evidence="3" id="KW-0597">Phosphoprotein</keyword>
<evidence type="ECO:0000259" key="5">
    <source>
        <dbReference type="PROSITE" id="PS50109"/>
    </source>
</evidence>
<reference evidence="6 7" key="1">
    <citation type="submission" date="2019-03" db="EMBL/GenBank/DDBJ databases">
        <title>Genomic Encyclopedia of Type Strains, Phase IV (KMG-IV): sequencing the most valuable type-strain genomes for metagenomic binning, comparative biology and taxonomic classification.</title>
        <authorList>
            <person name="Goeker M."/>
        </authorList>
    </citation>
    <scope>NUCLEOTIDE SEQUENCE [LARGE SCALE GENOMIC DNA]</scope>
    <source>
        <strain evidence="6 7">DSM 103428</strain>
    </source>
</reference>
<comment type="catalytic activity">
    <reaction evidence="1">
        <text>ATP + protein L-histidine = ADP + protein N-phospho-L-histidine.</text>
        <dbReference type="EC" id="2.7.13.3"/>
    </reaction>
</comment>
<evidence type="ECO:0000256" key="3">
    <source>
        <dbReference type="ARBA" id="ARBA00022553"/>
    </source>
</evidence>
<dbReference type="Proteomes" id="UP000295210">
    <property type="component" value="Unassembled WGS sequence"/>
</dbReference>
<dbReference type="InterPro" id="IPR036097">
    <property type="entry name" value="HisK_dim/P_sf"/>
</dbReference>
<dbReference type="InterPro" id="IPR004358">
    <property type="entry name" value="Sig_transdc_His_kin-like_C"/>
</dbReference>
<dbReference type="InterPro" id="IPR003594">
    <property type="entry name" value="HATPase_dom"/>
</dbReference>
<keyword evidence="7" id="KW-1185">Reference proteome</keyword>
<keyword evidence="4" id="KW-1133">Transmembrane helix</keyword>